<keyword evidence="1" id="KW-0378">Hydrolase</keyword>
<reference evidence="1" key="1">
    <citation type="submission" date="2018-01" db="EMBL/GenBank/DDBJ databases">
        <authorList>
            <person name="Krukenberg V."/>
        </authorList>
    </citation>
    <scope>NUCLEOTIDE SEQUENCE</scope>
    <source>
        <strain evidence="1">E20ANME2</strain>
    </source>
</reference>
<evidence type="ECO:0000313" key="1">
    <source>
        <dbReference type="EMBL" id="PXF61751.1"/>
    </source>
</evidence>
<evidence type="ECO:0000313" key="2">
    <source>
        <dbReference type="Proteomes" id="UP000248329"/>
    </source>
</evidence>
<name>A0AC61L5V1_9EURY</name>
<gene>
    <name evidence="1" type="ORF">C4B59_02540</name>
</gene>
<comment type="caution">
    <text evidence="1">The sequence shown here is derived from an EMBL/GenBank/DDBJ whole genome shotgun (WGS) entry which is preliminary data.</text>
</comment>
<dbReference type="EMBL" id="PQXF01000003">
    <property type="protein sequence ID" value="PXF61751.1"/>
    <property type="molecule type" value="Genomic_DNA"/>
</dbReference>
<dbReference type="Proteomes" id="UP000248329">
    <property type="component" value="Unassembled WGS sequence"/>
</dbReference>
<accession>A0AC61L5V1</accession>
<protein>
    <submittedName>
        <fullName evidence="1">Cysteine hydrolase</fullName>
    </submittedName>
</protein>
<organism evidence="1 2">
    <name type="scientific">Candidatus Methanogaster sp</name>
    <dbReference type="NCBI Taxonomy" id="3386292"/>
    <lineage>
        <taxon>Archaea</taxon>
        <taxon>Methanobacteriati</taxon>
        <taxon>Methanobacteriota</taxon>
        <taxon>Stenosarchaea group</taxon>
        <taxon>Methanomicrobia</taxon>
        <taxon>Methanosarcinales</taxon>
        <taxon>ANME-2 cluster</taxon>
        <taxon>Candidatus Methanogasteraceae</taxon>
        <taxon>Candidatus Methanogaster</taxon>
    </lineage>
</organism>
<sequence>MSEVKIDPEQAALLLIDMQNDILHEKGKLAASGVGVWKFAKEVGIIRNTRKMIEIARKNSIPVIYVKIVFRPDYADMGLVQFSPCTLCRMIKEGKVFKEGTWGAEYVDELKPEAGDYVVVKRRMNAFYNTDLETLLRGLWRSTLLICGAITNFCVEATVRGAVDRDFDAIVLEDCTASESKEMQEFPMKAIFPMLGIVTTTEELVVE</sequence>
<proteinExistence type="predicted"/>